<dbReference type="PANTHER" id="PTHR16165:SF29">
    <property type="entry name" value="NXPE FAMILY MEMBER 2"/>
    <property type="match status" value="1"/>
</dbReference>
<evidence type="ECO:0000259" key="4">
    <source>
        <dbReference type="Pfam" id="PF24536"/>
    </source>
</evidence>
<dbReference type="SUPFAM" id="SSF81296">
    <property type="entry name" value="E set domains"/>
    <property type="match status" value="2"/>
</dbReference>
<dbReference type="InterPro" id="IPR014756">
    <property type="entry name" value="Ig_E-set"/>
</dbReference>
<comment type="similarity">
    <text evidence="1">Belongs to the NXPE family.</text>
</comment>
<evidence type="ECO:0000313" key="5">
    <source>
        <dbReference type="EMBL" id="CAH2250486.1"/>
    </source>
</evidence>
<name>A0AAD1RE39_PELCU</name>
<gene>
    <name evidence="5" type="ORF">PECUL_23A030490</name>
</gene>
<evidence type="ECO:0000256" key="1">
    <source>
        <dbReference type="ARBA" id="ARBA00005431"/>
    </source>
</evidence>
<proteinExistence type="inferred from homology"/>
<reference evidence="5" key="1">
    <citation type="submission" date="2022-03" db="EMBL/GenBank/DDBJ databases">
        <authorList>
            <person name="Alioto T."/>
            <person name="Alioto T."/>
            <person name="Gomez Garrido J."/>
        </authorList>
    </citation>
    <scope>NUCLEOTIDE SEQUENCE</scope>
</reference>
<evidence type="ECO:0000313" key="6">
    <source>
        <dbReference type="Proteomes" id="UP001295444"/>
    </source>
</evidence>
<keyword evidence="3" id="KW-0812">Transmembrane</keyword>
<dbReference type="AlphaFoldDB" id="A0AAD1RE39"/>
<evidence type="ECO:0000256" key="3">
    <source>
        <dbReference type="SAM" id="Phobius"/>
    </source>
</evidence>
<sequence>MTEAQMSASEEKNRIVRDTLPRPSTPTDHLETASPVSLRSWIIPKLASELKRLGIPFPATARKAELYRLLTSSSCTPRPCATVPLSNADNFTKVKNMMVALLTYINTVSVRLEKLENPQTPIPSPATELPTPSPSHRSSCVTLMGGIGRKTSFHVPLLLAAAFVLGFLWHYNIVQNHLMNVFQTCSQPDMQMKTLSVNEELALKKEKARNELKIKINEIFNKIQNLIPNSTCTFFNRTTSGKKSIAFIRDPRTQYCIGEDLVVQLDMYDHLGNRKTYGGDFIRPRLFSPNLGASVSGRVDDLNNGSYHIFFPLHWEGKVQVSAMLFHPSEGISALWRSRHSSLGVVGFQGKFVYLDKVASTQCGFKLNTDEEVCEYLDPEDEEAFYCIKPPDLPCDCLTDMRAIDLGVSYLTNEEKNIFQRSNIAVEIPQNFKYIDVATCEGCPSLKLNYSGIVSLIPNGYTVKGLIGLIGCYLICSMGPTHTRTFRPDPPEGRPFLRAERKIVISAYNPKMSRPPTRRKRRVVVRIKNLRIFEKWVTELNIHRIFLCNSHGTDEYQSFTVNHTQYVLCAFLVFRLCRQTMNMQMKTLSVNEELALKKEKARNELKIKINEIFNKIQNLIPNSTCTFFNRTTSGKKSIAFIRDPRTQYCIGEDLVVQLDMYDHLGNRKTYGGDFIRPRLFSPNLGASVSGRVDDLNNGSYHIFFPLHWEGKVQVSAMLFHPSEGISALWRSRHSSLGVVGFQGKFVYLDKVASTQCGFKLNTDEEVCEYLDPEDEEAFYCIKPPDLPCNCLTDMRAIDLGVSYLTNEEKNIFQRSNIAVEIPQNFKYIDVATCEDGNTTTNKAKCATGMTSPFPSGYFYQNIWYPVYCNMTLYSTADNYTKCLTGKKLFLIGDSTLRQYIMHFTEGIKIINYFTYHERQWAHWQKTLTALNMENDIYVSYKRHGFPLECFDFYYFKEDRYTSRQIDHKGGGKDTIIAITMGQHFRQFPLQLYIRRALNIRRAIERLFLRSPDTKVIIKTENTREMTAPVERIGDFHGYTQYLVMKEVFQGINVGFVDAWDMSVSSATSDVHPPGYTLQGIMSLTFTFACY</sequence>
<feature type="transmembrane region" description="Helical" evidence="3">
    <location>
        <begin position="153"/>
        <end position="171"/>
    </location>
</feature>
<feature type="region of interest" description="Disordered" evidence="2">
    <location>
        <begin position="1"/>
        <end position="31"/>
    </location>
</feature>
<feature type="compositionally biased region" description="Basic and acidic residues" evidence="2">
    <location>
        <begin position="9"/>
        <end position="20"/>
    </location>
</feature>
<feature type="domain" description="NXPE C-terminal" evidence="4">
    <location>
        <begin position="863"/>
        <end position="1089"/>
    </location>
</feature>
<dbReference type="InterPro" id="IPR057106">
    <property type="entry name" value="NXPE4_C"/>
</dbReference>
<accession>A0AAD1RE39</accession>
<dbReference type="Pfam" id="PF24536">
    <property type="entry name" value="NXPE4_C"/>
    <property type="match status" value="1"/>
</dbReference>
<keyword evidence="6" id="KW-1185">Reference proteome</keyword>
<organism evidence="5 6">
    <name type="scientific">Pelobates cultripes</name>
    <name type="common">Western spadefoot toad</name>
    <dbReference type="NCBI Taxonomy" id="61616"/>
    <lineage>
        <taxon>Eukaryota</taxon>
        <taxon>Metazoa</taxon>
        <taxon>Chordata</taxon>
        <taxon>Craniata</taxon>
        <taxon>Vertebrata</taxon>
        <taxon>Euteleostomi</taxon>
        <taxon>Amphibia</taxon>
        <taxon>Batrachia</taxon>
        <taxon>Anura</taxon>
        <taxon>Pelobatoidea</taxon>
        <taxon>Pelobatidae</taxon>
        <taxon>Pelobates</taxon>
    </lineage>
</organism>
<dbReference type="PANTHER" id="PTHR16165">
    <property type="entry name" value="NXPE FAMILY MEMBER"/>
    <property type="match status" value="1"/>
</dbReference>
<dbReference type="Proteomes" id="UP001295444">
    <property type="component" value="Chromosome 02"/>
</dbReference>
<dbReference type="Pfam" id="PF06312">
    <property type="entry name" value="Neurexophilin"/>
    <property type="match status" value="2"/>
</dbReference>
<dbReference type="InterPro" id="IPR026845">
    <property type="entry name" value="NXPH/NXPE"/>
</dbReference>
<evidence type="ECO:0000256" key="2">
    <source>
        <dbReference type="SAM" id="MobiDB-lite"/>
    </source>
</evidence>
<keyword evidence="3" id="KW-0472">Membrane</keyword>
<dbReference type="EMBL" id="OW240913">
    <property type="protein sequence ID" value="CAH2250486.1"/>
    <property type="molecule type" value="Genomic_DNA"/>
</dbReference>
<keyword evidence="3" id="KW-1133">Transmembrane helix</keyword>
<protein>
    <recommendedName>
        <fullName evidence="4">NXPE C-terminal domain-containing protein</fullName>
    </recommendedName>
</protein>